<dbReference type="GO" id="GO:0055085">
    <property type="term" value="P:transmembrane transport"/>
    <property type="evidence" value="ECO:0007669"/>
    <property type="project" value="InterPro"/>
</dbReference>
<organism evidence="10">
    <name type="scientific">bioreactor metagenome</name>
    <dbReference type="NCBI Taxonomy" id="1076179"/>
    <lineage>
        <taxon>unclassified sequences</taxon>
        <taxon>metagenomes</taxon>
        <taxon>ecological metagenomes</taxon>
    </lineage>
</organism>
<evidence type="ECO:0000256" key="3">
    <source>
        <dbReference type="ARBA" id="ARBA00022475"/>
    </source>
</evidence>
<comment type="subcellular location">
    <subcellularLocation>
        <location evidence="1">Cell inner membrane</location>
        <topology evidence="1">Multi-pass membrane protein</topology>
    </subcellularLocation>
</comment>
<evidence type="ECO:0000313" key="10">
    <source>
        <dbReference type="EMBL" id="MPN61461.1"/>
    </source>
</evidence>
<evidence type="ECO:0000259" key="9">
    <source>
        <dbReference type="PROSITE" id="PS50928"/>
    </source>
</evidence>
<dbReference type="EMBL" id="VSSQ01138115">
    <property type="protein sequence ID" value="MPN61461.1"/>
    <property type="molecule type" value="Genomic_DNA"/>
</dbReference>
<feature type="domain" description="ABC transmembrane type-1" evidence="9">
    <location>
        <begin position="1"/>
        <end position="86"/>
    </location>
</feature>
<keyword evidence="7 8" id="KW-0472">Membrane</keyword>
<dbReference type="PANTHER" id="PTHR43357">
    <property type="entry name" value="INNER MEMBRANE ABC TRANSPORTER PERMEASE PROTEIN YDCV"/>
    <property type="match status" value="1"/>
</dbReference>
<dbReference type="Gene3D" id="1.10.3720.10">
    <property type="entry name" value="MetI-like"/>
    <property type="match status" value="1"/>
</dbReference>
<name>A0A645JCS3_9ZZZZ</name>
<evidence type="ECO:0000256" key="6">
    <source>
        <dbReference type="ARBA" id="ARBA00022989"/>
    </source>
</evidence>
<dbReference type="AlphaFoldDB" id="A0A645JCS3"/>
<dbReference type="InterPro" id="IPR000515">
    <property type="entry name" value="MetI-like"/>
</dbReference>
<evidence type="ECO:0000256" key="2">
    <source>
        <dbReference type="ARBA" id="ARBA00022448"/>
    </source>
</evidence>
<evidence type="ECO:0000256" key="5">
    <source>
        <dbReference type="ARBA" id="ARBA00022692"/>
    </source>
</evidence>
<dbReference type="GO" id="GO:0005886">
    <property type="term" value="C:plasma membrane"/>
    <property type="evidence" value="ECO:0007669"/>
    <property type="project" value="UniProtKB-SubCell"/>
</dbReference>
<comment type="caution">
    <text evidence="10">The sequence shown here is derived from an EMBL/GenBank/DDBJ whole genome shotgun (WGS) entry which is preliminary data.</text>
</comment>
<gene>
    <name evidence="10" type="ORF">SDC9_209198</name>
</gene>
<evidence type="ECO:0000256" key="7">
    <source>
        <dbReference type="ARBA" id="ARBA00023136"/>
    </source>
</evidence>
<keyword evidence="4" id="KW-0997">Cell inner membrane</keyword>
<keyword evidence="5 8" id="KW-0812">Transmembrane</keyword>
<evidence type="ECO:0000256" key="8">
    <source>
        <dbReference type="SAM" id="Phobius"/>
    </source>
</evidence>
<reference evidence="10" key="1">
    <citation type="submission" date="2019-08" db="EMBL/GenBank/DDBJ databases">
        <authorList>
            <person name="Kucharzyk K."/>
            <person name="Murdoch R.W."/>
            <person name="Higgins S."/>
            <person name="Loffler F."/>
        </authorList>
    </citation>
    <scope>NUCLEOTIDE SEQUENCE</scope>
</reference>
<sequence>MSLGANWAKAFLLSVMPNIRSGLMSAFILAFINAFNDVSIGVFVSGPGVLTLPMAMLGYAETRMDPTIAAMAVMLMLMTMAFTTFRGLTCKWVSEGVYNMRISS</sequence>
<feature type="transmembrane region" description="Helical" evidence="8">
    <location>
        <begin position="12"/>
        <end position="32"/>
    </location>
</feature>
<keyword evidence="6 8" id="KW-1133">Transmembrane helix</keyword>
<dbReference type="PROSITE" id="PS50928">
    <property type="entry name" value="ABC_TM1"/>
    <property type="match status" value="1"/>
</dbReference>
<dbReference type="PANTHER" id="PTHR43357:SF4">
    <property type="entry name" value="INNER MEMBRANE ABC TRANSPORTER PERMEASE PROTEIN YDCV"/>
    <property type="match status" value="1"/>
</dbReference>
<keyword evidence="2" id="KW-0813">Transport</keyword>
<evidence type="ECO:0000256" key="1">
    <source>
        <dbReference type="ARBA" id="ARBA00004429"/>
    </source>
</evidence>
<keyword evidence="3" id="KW-1003">Cell membrane</keyword>
<feature type="transmembrane region" description="Helical" evidence="8">
    <location>
        <begin position="67"/>
        <end position="85"/>
    </location>
</feature>
<evidence type="ECO:0000256" key="4">
    <source>
        <dbReference type="ARBA" id="ARBA00022519"/>
    </source>
</evidence>
<dbReference type="SUPFAM" id="SSF161098">
    <property type="entry name" value="MetI-like"/>
    <property type="match status" value="1"/>
</dbReference>
<proteinExistence type="predicted"/>
<accession>A0A645JCS3</accession>
<protein>
    <recommendedName>
        <fullName evidence="9">ABC transmembrane type-1 domain-containing protein</fullName>
    </recommendedName>
</protein>
<feature type="transmembrane region" description="Helical" evidence="8">
    <location>
        <begin position="38"/>
        <end position="60"/>
    </location>
</feature>
<dbReference type="InterPro" id="IPR035906">
    <property type="entry name" value="MetI-like_sf"/>
</dbReference>